<evidence type="ECO:0000313" key="3">
    <source>
        <dbReference type="Proteomes" id="UP000000539"/>
    </source>
</evidence>
<sequence length="139" mass="15051">RTSPHLLHMPPSPGCGLPLCQHSHICLSEVSITFLPIPEPGGGSVIHSGTSSHEPHHLQHEEPGDQASSQDTVWRYIASASVKWKSSDSLYVSLPLCCSYGNFTSNKAILRGSDCKLVFDGLVYGQLTHSPGWHTCTSM</sequence>
<protein>
    <submittedName>
        <fullName evidence="2">Uncharacterized protein</fullName>
    </submittedName>
</protein>
<evidence type="ECO:0000256" key="1">
    <source>
        <dbReference type="SAM" id="MobiDB-lite"/>
    </source>
</evidence>
<dbReference type="Proteomes" id="UP000000539">
    <property type="component" value="Chromosome 33"/>
</dbReference>
<feature type="region of interest" description="Disordered" evidence="1">
    <location>
        <begin position="44"/>
        <end position="70"/>
    </location>
</feature>
<accession>A0A8V0X6Y9</accession>
<feature type="compositionally biased region" description="Basic and acidic residues" evidence="1">
    <location>
        <begin position="53"/>
        <end position="63"/>
    </location>
</feature>
<organism evidence="2 3">
    <name type="scientific">Gallus gallus</name>
    <name type="common">Chicken</name>
    <dbReference type="NCBI Taxonomy" id="9031"/>
    <lineage>
        <taxon>Eukaryota</taxon>
        <taxon>Metazoa</taxon>
        <taxon>Chordata</taxon>
        <taxon>Craniata</taxon>
        <taxon>Vertebrata</taxon>
        <taxon>Euteleostomi</taxon>
        <taxon>Archelosauria</taxon>
        <taxon>Archosauria</taxon>
        <taxon>Dinosauria</taxon>
        <taxon>Saurischia</taxon>
        <taxon>Theropoda</taxon>
        <taxon>Coelurosauria</taxon>
        <taxon>Aves</taxon>
        <taxon>Neognathae</taxon>
        <taxon>Galloanserae</taxon>
        <taxon>Galliformes</taxon>
        <taxon>Phasianidae</taxon>
        <taxon>Phasianinae</taxon>
        <taxon>Gallus</taxon>
    </lineage>
</organism>
<reference evidence="2" key="2">
    <citation type="submission" date="2025-08" db="UniProtKB">
        <authorList>
            <consortium name="Ensembl"/>
        </authorList>
    </citation>
    <scope>IDENTIFICATION</scope>
    <source>
        <strain evidence="2">broiler</strain>
    </source>
</reference>
<reference evidence="2" key="1">
    <citation type="submission" date="2020-11" db="EMBL/GenBank/DDBJ databases">
        <title>Gallus gallus (Chicken) genome, bGalGal1, GRCg7b, maternal haplotype autosomes + Z &amp; W.</title>
        <authorList>
            <person name="Warren W."/>
            <person name="Formenti G."/>
            <person name="Fedrigo O."/>
            <person name="Haase B."/>
            <person name="Mountcastle J."/>
            <person name="Balacco J."/>
            <person name="Tracey A."/>
            <person name="Schneider V."/>
            <person name="Okimoto R."/>
            <person name="Cheng H."/>
            <person name="Hawken R."/>
            <person name="Howe K."/>
            <person name="Jarvis E.D."/>
        </authorList>
    </citation>
    <scope>NUCLEOTIDE SEQUENCE [LARGE SCALE GENOMIC DNA]</scope>
    <source>
        <strain evidence="2">Broiler</strain>
    </source>
</reference>
<dbReference type="Ensembl" id="ENSGALT00010004083.1">
    <property type="protein sequence ID" value="ENSGALP00010002380.1"/>
    <property type="gene ID" value="ENSGALG00010001791.1"/>
</dbReference>
<keyword evidence="3" id="KW-1185">Reference proteome</keyword>
<proteinExistence type="predicted"/>
<dbReference type="AlphaFoldDB" id="A0A8V0X6Y9"/>
<evidence type="ECO:0000313" key="2">
    <source>
        <dbReference type="Ensembl" id="ENSGALP00010002380.1"/>
    </source>
</evidence>
<name>A0A8V0X6Y9_CHICK</name>
<reference evidence="2" key="3">
    <citation type="submission" date="2025-09" db="UniProtKB">
        <authorList>
            <consortium name="Ensembl"/>
        </authorList>
    </citation>
    <scope>IDENTIFICATION</scope>
    <source>
        <strain evidence="2">broiler</strain>
    </source>
</reference>